<gene>
    <name evidence="1" type="ORF">Q604_UNBC02620G0001</name>
</gene>
<reference evidence="1" key="1">
    <citation type="submission" date="2013-12" db="EMBL/GenBank/DDBJ databases">
        <title>A Varibaculum cambriense genome reconstructed from a premature infant gut community with otherwise low bacterial novelty that shifts toward anaerobic metabolism during the third week of life.</title>
        <authorList>
            <person name="Brown C.T."/>
            <person name="Sharon I."/>
            <person name="Thomas B.C."/>
            <person name="Castelle C.J."/>
            <person name="Morowitz M.J."/>
            <person name="Banfield J.F."/>
        </authorList>
    </citation>
    <scope>NUCLEOTIDE SEQUENCE</scope>
</reference>
<dbReference type="AlphaFoldDB" id="W1YLP9"/>
<feature type="non-terminal residue" evidence="1">
    <location>
        <position position="1"/>
    </location>
</feature>
<dbReference type="EMBL" id="AZMM01002620">
    <property type="protein sequence ID" value="ETJ43387.1"/>
    <property type="molecule type" value="Genomic_DNA"/>
</dbReference>
<accession>W1YLP9</accession>
<proteinExistence type="predicted"/>
<comment type="caution">
    <text evidence="1">The sequence shown here is derived from an EMBL/GenBank/DDBJ whole genome shotgun (WGS) entry which is preliminary data.</text>
</comment>
<organism evidence="1">
    <name type="scientific">human gut metagenome</name>
    <dbReference type="NCBI Taxonomy" id="408170"/>
    <lineage>
        <taxon>unclassified sequences</taxon>
        <taxon>metagenomes</taxon>
        <taxon>organismal metagenomes</taxon>
    </lineage>
</organism>
<evidence type="ECO:0000313" key="1">
    <source>
        <dbReference type="EMBL" id="ETJ43387.1"/>
    </source>
</evidence>
<protein>
    <submittedName>
        <fullName evidence="1">Uncharacterized protein</fullName>
    </submittedName>
</protein>
<feature type="non-terminal residue" evidence="1">
    <location>
        <position position="70"/>
    </location>
</feature>
<sequence>PAGRARPYSSRSSAALRLGVARPACPARADRVAGAARAAQLLRRSIWLGEVSCGEESGSDSGELRPLGTG</sequence>
<name>W1YLP9_9ZZZZ</name>